<dbReference type="AlphaFoldDB" id="A0A7X1B4J7"/>
<proteinExistence type="predicted"/>
<comment type="caution">
    <text evidence="2">The sequence shown here is derived from an EMBL/GenBank/DDBJ whole genome shotgun (WGS) entry which is preliminary data.</text>
</comment>
<feature type="transmembrane region" description="Helical" evidence="1">
    <location>
        <begin position="211"/>
        <end position="230"/>
    </location>
</feature>
<gene>
    <name evidence="2" type="ORF">H5P27_05465</name>
</gene>
<protein>
    <submittedName>
        <fullName evidence="2">Uncharacterized protein</fullName>
    </submittedName>
</protein>
<reference evidence="2 3" key="1">
    <citation type="submission" date="2020-07" db="EMBL/GenBank/DDBJ databases">
        <authorList>
            <person name="Feng X."/>
        </authorList>
    </citation>
    <scope>NUCLEOTIDE SEQUENCE [LARGE SCALE GENOMIC DNA]</scope>
    <source>
        <strain evidence="2 3">JCM23202</strain>
    </source>
</reference>
<keyword evidence="1" id="KW-0812">Transmembrane</keyword>
<dbReference type="EMBL" id="JACHVC010000006">
    <property type="protein sequence ID" value="MBC2605485.1"/>
    <property type="molecule type" value="Genomic_DNA"/>
</dbReference>
<evidence type="ECO:0000313" key="3">
    <source>
        <dbReference type="Proteomes" id="UP000526501"/>
    </source>
</evidence>
<dbReference type="RefSeq" id="WP_185659360.1">
    <property type="nucleotide sequence ID" value="NZ_CAWPOO010000006.1"/>
</dbReference>
<sequence length="266" mass="29612">MSNPIWPVVAENLAEQIAATQSGSVYLTQLLPHLPMSIGLIESALDGMLCSRVAKERVDGLECYIFVDYLDRPPQPFLPLRCVYSDEPLEPEGRTALSQETRSQVEAELEALAKRDPWPSFAVWQHELVYLIGNLPKPVQLSSIAGHCRLPFKKTQERLIELQKRGAVRFDLDTATYSVAAMPYSKEAFRGNDAFIRKSPGASREEDELRLVKGLVGSFVILSLCILIAITGKFPFPILFLGGLMGSAVFIWKVFKAPPKPLPELN</sequence>
<keyword evidence="1" id="KW-0472">Membrane</keyword>
<feature type="transmembrane region" description="Helical" evidence="1">
    <location>
        <begin position="236"/>
        <end position="255"/>
    </location>
</feature>
<accession>A0A7X1B4J7</accession>
<dbReference type="Proteomes" id="UP000526501">
    <property type="component" value="Unassembled WGS sequence"/>
</dbReference>
<evidence type="ECO:0000256" key="1">
    <source>
        <dbReference type="SAM" id="Phobius"/>
    </source>
</evidence>
<keyword evidence="3" id="KW-1185">Reference proteome</keyword>
<keyword evidence="1" id="KW-1133">Transmembrane helix</keyword>
<name>A0A7X1B4J7_9BACT</name>
<evidence type="ECO:0000313" key="2">
    <source>
        <dbReference type="EMBL" id="MBC2605485.1"/>
    </source>
</evidence>
<organism evidence="2 3">
    <name type="scientific">Pelagicoccus albus</name>
    <dbReference type="NCBI Taxonomy" id="415222"/>
    <lineage>
        <taxon>Bacteria</taxon>
        <taxon>Pseudomonadati</taxon>
        <taxon>Verrucomicrobiota</taxon>
        <taxon>Opitutia</taxon>
        <taxon>Puniceicoccales</taxon>
        <taxon>Pelagicoccaceae</taxon>
        <taxon>Pelagicoccus</taxon>
    </lineage>
</organism>